<proteinExistence type="predicted"/>
<evidence type="ECO:0000313" key="2">
    <source>
        <dbReference type="EMBL" id="SNT27826.1"/>
    </source>
</evidence>
<dbReference type="RefSeq" id="WP_089285637.1">
    <property type="nucleotide sequence ID" value="NZ_FZOJ01000071.1"/>
</dbReference>
<organism evidence="2 3">
    <name type="scientific">Anaerovirgula multivorans</name>
    <dbReference type="NCBI Taxonomy" id="312168"/>
    <lineage>
        <taxon>Bacteria</taxon>
        <taxon>Bacillati</taxon>
        <taxon>Bacillota</taxon>
        <taxon>Clostridia</taxon>
        <taxon>Peptostreptococcales</taxon>
        <taxon>Natronincolaceae</taxon>
        <taxon>Anaerovirgula</taxon>
    </lineage>
</organism>
<evidence type="ECO:0000256" key="1">
    <source>
        <dbReference type="SAM" id="Phobius"/>
    </source>
</evidence>
<keyword evidence="1" id="KW-0472">Membrane</keyword>
<evidence type="ECO:0000313" key="3">
    <source>
        <dbReference type="Proteomes" id="UP000198304"/>
    </source>
</evidence>
<feature type="transmembrane region" description="Helical" evidence="1">
    <location>
        <begin position="65"/>
        <end position="88"/>
    </location>
</feature>
<sequence length="94" mass="10295">MKNKKKVLGPVLSAIGFLGNIVLIIISKIMQVPVPIVAEKPNGTTIVSDVVMGNGFFPFLSHYKLFPLFISLCICMFTGIVFIILNIAKKNTDI</sequence>
<keyword evidence="1" id="KW-0812">Transmembrane</keyword>
<dbReference type="EMBL" id="FZOJ01000071">
    <property type="protein sequence ID" value="SNT27826.1"/>
    <property type="molecule type" value="Genomic_DNA"/>
</dbReference>
<feature type="transmembrane region" description="Helical" evidence="1">
    <location>
        <begin position="7"/>
        <end position="26"/>
    </location>
</feature>
<dbReference type="AlphaFoldDB" id="A0A239LB18"/>
<protein>
    <submittedName>
        <fullName evidence="2">Uncharacterized protein</fullName>
    </submittedName>
</protein>
<accession>A0A239LB18</accession>
<keyword evidence="1" id="KW-1133">Transmembrane helix</keyword>
<gene>
    <name evidence="2" type="ORF">SAMN05446037_10716</name>
</gene>
<reference evidence="2 3" key="1">
    <citation type="submission" date="2017-06" db="EMBL/GenBank/DDBJ databases">
        <authorList>
            <person name="Kim H.J."/>
            <person name="Triplett B.A."/>
        </authorList>
    </citation>
    <scope>NUCLEOTIDE SEQUENCE [LARGE SCALE GENOMIC DNA]</scope>
    <source>
        <strain evidence="2 3">SCA</strain>
    </source>
</reference>
<name>A0A239LB18_9FIRM</name>
<keyword evidence="3" id="KW-1185">Reference proteome</keyword>
<dbReference type="Proteomes" id="UP000198304">
    <property type="component" value="Unassembled WGS sequence"/>
</dbReference>